<dbReference type="PROSITE" id="PS51257">
    <property type="entry name" value="PROKAR_LIPOPROTEIN"/>
    <property type="match status" value="1"/>
</dbReference>
<dbReference type="OrthoDB" id="662756at2"/>
<dbReference type="PANTHER" id="PTHR33619">
    <property type="entry name" value="POLYSACCHARIDE EXPORT PROTEIN GFCE-RELATED"/>
    <property type="match status" value="1"/>
</dbReference>
<keyword evidence="1" id="KW-0732">Signal</keyword>
<evidence type="ECO:0000259" key="2">
    <source>
        <dbReference type="Pfam" id="PF02563"/>
    </source>
</evidence>
<sequence length="273" mass="30489">MTKFSQRSLNLKAFIPVILSMLLFCSCARVYTASYFMDVPNTVDTVVNTVSPYNVPKVKYGDMLSLSVVPLDQLSSLYQSPVSGGVPFSSQTAQLSPPPSGTSFTVDKNGTIEAPLIGKVRLVDLTIDEAKEVLREKYAIFYKTFTLNLSFLNHKVTVLGEVGKPGSYIIQTDQVSIFDAISLAGDITIYGKKENVLLVRDSSDNKKHLVRLNLNSEKILQSPYYYLKENDLVYVEPSRAKLINTDAYRTRNFAILTTTLSFLLVLLFRTKLL</sequence>
<dbReference type="PANTHER" id="PTHR33619:SF3">
    <property type="entry name" value="POLYSACCHARIDE EXPORT PROTEIN GFCE-RELATED"/>
    <property type="match status" value="1"/>
</dbReference>
<proteinExistence type="predicted"/>
<dbReference type="Gene3D" id="3.30.1950.10">
    <property type="entry name" value="wza like domain"/>
    <property type="match status" value="1"/>
</dbReference>
<dbReference type="Gene3D" id="3.10.560.10">
    <property type="entry name" value="Outer membrane lipoprotein wza domain like"/>
    <property type="match status" value="1"/>
</dbReference>
<comment type="caution">
    <text evidence="3">The sequence shown here is derived from an EMBL/GenBank/DDBJ whole genome shotgun (WGS) entry which is preliminary data.</text>
</comment>
<dbReference type="InterPro" id="IPR049712">
    <property type="entry name" value="Poly_export"/>
</dbReference>
<dbReference type="InterPro" id="IPR003715">
    <property type="entry name" value="Poly_export_N"/>
</dbReference>
<evidence type="ECO:0000313" key="3">
    <source>
        <dbReference type="EMBL" id="TKK67988.1"/>
    </source>
</evidence>
<protein>
    <recommendedName>
        <fullName evidence="2">Polysaccharide export protein N-terminal domain-containing protein</fullName>
    </recommendedName>
</protein>
<accession>A0A4U3KZA0</accession>
<evidence type="ECO:0000313" key="4">
    <source>
        <dbReference type="Proteomes" id="UP000305848"/>
    </source>
</evidence>
<feature type="domain" description="Polysaccharide export protein N-terminal" evidence="2">
    <location>
        <begin position="57"/>
        <end position="149"/>
    </location>
</feature>
<dbReference type="RefSeq" id="WP_137262091.1">
    <property type="nucleotide sequence ID" value="NZ_SZQL01000009.1"/>
</dbReference>
<gene>
    <name evidence="3" type="ORF">FC093_12285</name>
</gene>
<keyword evidence="4" id="KW-1185">Reference proteome</keyword>
<dbReference type="AlphaFoldDB" id="A0A4U3KZA0"/>
<dbReference type="Proteomes" id="UP000305848">
    <property type="component" value="Unassembled WGS sequence"/>
</dbReference>
<evidence type="ECO:0000256" key="1">
    <source>
        <dbReference type="ARBA" id="ARBA00022729"/>
    </source>
</evidence>
<dbReference type="EMBL" id="SZQL01000009">
    <property type="protein sequence ID" value="TKK67988.1"/>
    <property type="molecule type" value="Genomic_DNA"/>
</dbReference>
<reference evidence="3 4" key="1">
    <citation type="submission" date="2019-05" db="EMBL/GenBank/DDBJ databases">
        <title>Panacibacter sp. strain 17mud1-8 Genome sequencing and assembly.</title>
        <authorList>
            <person name="Chhetri G."/>
        </authorList>
    </citation>
    <scope>NUCLEOTIDE SEQUENCE [LARGE SCALE GENOMIC DNA]</scope>
    <source>
        <strain evidence="3 4">17mud1-8</strain>
    </source>
</reference>
<dbReference type="Pfam" id="PF02563">
    <property type="entry name" value="Poly_export"/>
    <property type="match status" value="1"/>
</dbReference>
<name>A0A4U3KZA0_9BACT</name>
<dbReference type="GO" id="GO:0015159">
    <property type="term" value="F:polysaccharide transmembrane transporter activity"/>
    <property type="evidence" value="ECO:0007669"/>
    <property type="project" value="InterPro"/>
</dbReference>
<organism evidence="3 4">
    <name type="scientific">Ilyomonas limi</name>
    <dbReference type="NCBI Taxonomy" id="2575867"/>
    <lineage>
        <taxon>Bacteria</taxon>
        <taxon>Pseudomonadati</taxon>
        <taxon>Bacteroidota</taxon>
        <taxon>Chitinophagia</taxon>
        <taxon>Chitinophagales</taxon>
        <taxon>Chitinophagaceae</taxon>
        <taxon>Ilyomonas</taxon>
    </lineage>
</organism>